<feature type="region of interest" description="Disordered" evidence="1">
    <location>
        <begin position="1"/>
        <end position="82"/>
    </location>
</feature>
<reference evidence="2 3" key="2">
    <citation type="submission" date="2018-11" db="EMBL/GenBank/DDBJ databases">
        <authorList>
            <consortium name="Pathogen Informatics"/>
        </authorList>
    </citation>
    <scope>NUCLEOTIDE SEQUENCE [LARGE SCALE GENOMIC DNA]</scope>
    <source>
        <strain evidence="2 3">Costa Rica</strain>
    </source>
</reference>
<proteinExistence type="predicted"/>
<reference evidence="4" key="1">
    <citation type="submission" date="2016-04" db="UniProtKB">
        <authorList>
            <consortium name="WormBaseParasite"/>
        </authorList>
    </citation>
    <scope>IDENTIFICATION</scope>
</reference>
<dbReference type="EMBL" id="UYYA01003925">
    <property type="protein sequence ID" value="VDM57769.1"/>
    <property type="molecule type" value="Genomic_DNA"/>
</dbReference>
<accession>A0A158PHA5</accession>
<protein>
    <submittedName>
        <fullName evidence="2 4">Uncharacterized protein</fullName>
    </submittedName>
</protein>
<name>A0A158PHA5_ANGCS</name>
<evidence type="ECO:0000256" key="1">
    <source>
        <dbReference type="SAM" id="MobiDB-lite"/>
    </source>
</evidence>
<dbReference type="AlphaFoldDB" id="A0A158PHA5"/>
<evidence type="ECO:0000313" key="3">
    <source>
        <dbReference type="Proteomes" id="UP000267027"/>
    </source>
</evidence>
<organism evidence="4">
    <name type="scientific">Angiostrongylus costaricensis</name>
    <name type="common">Nematode worm</name>
    <dbReference type="NCBI Taxonomy" id="334426"/>
    <lineage>
        <taxon>Eukaryota</taxon>
        <taxon>Metazoa</taxon>
        <taxon>Ecdysozoa</taxon>
        <taxon>Nematoda</taxon>
        <taxon>Chromadorea</taxon>
        <taxon>Rhabditida</taxon>
        <taxon>Rhabditina</taxon>
        <taxon>Rhabditomorpha</taxon>
        <taxon>Strongyloidea</taxon>
        <taxon>Metastrongylidae</taxon>
        <taxon>Angiostrongylus</taxon>
    </lineage>
</organism>
<keyword evidence="3" id="KW-1185">Reference proteome</keyword>
<evidence type="ECO:0000313" key="4">
    <source>
        <dbReference type="WBParaSite" id="ACOC_0000618301-mRNA-1"/>
    </source>
</evidence>
<sequence>MDRLPQTEANASPPKKELHAQNTQTSSPPLKAPTAHSPTKIREQPRPQANTPLTETVAVERVAKHSQKEGKGEYRKGDKVPARSARSIAERAEFVPPIEYLDVSRIAIRFLQSLMFCEMLLHLFGIPLAMHEAQLFFNYRKGETKGLRDVVVNTLPPGKGSRVFVPYALSRA</sequence>
<evidence type="ECO:0000313" key="2">
    <source>
        <dbReference type="EMBL" id="VDM57769.1"/>
    </source>
</evidence>
<feature type="compositionally biased region" description="Basic and acidic residues" evidence="1">
    <location>
        <begin position="61"/>
        <end position="81"/>
    </location>
</feature>
<dbReference type="Proteomes" id="UP000267027">
    <property type="component" value="Unassembled WGS sequence"/>
</dbReference>
<dbReference type="WBParaSite" id="ACOC_0000618301-mRNA-1">
    <property type="protein sequence ID" value="ACOC_0000618301-mRNA-1"/>
    <property type="gene ID" value="ACOC_0000618301"/>
</dbReference>
<gene>
    <name evidence="2" type="ORF">ACOC_LOCUS6184</name>
</gene>